<evidence type="ECO:0000313" key="1">
    <source>
        <dbReference type="EMBL" id="KAF5861682.1"/>
    </source>
</evidence>
<reference evidence="1 2" key="1">
    <citation type="submission" date="2019-04" db="EMBL/GenBank/DDBJ databases">
        <title>Aspergillus burnettii sp. nov., novel species from soil in southeast Queensland.</title>
        <authorList>
            <person name="Gilchrist C.L.M."/>
            <person name="Pitt J.I."/>
            <person name="Lange L."/>
            <person name="Lacey H.J."/>
            <person name="Vuong D."/>
            <person name="Midgley D.J."/>
            <person name="Greenfield P."/>
            <person name="Bradbury M."/>
            <person name="Lacey E."/>
            <person name="Busk P.K."/>
            <person name="Pilgaard B."/>
            <person name="Chooi Y.H."/>
            <person name="Piggott A.M."/>
        </authorList>
    </citation>
    <scope>NUCLEOTIDE SEQUENCE [LARGE SCALE GENOMIC DNA]</scope>
    <source>
        <strain evidence="1 2">FRR 5400</strain>
    </source>
</reference>
<comment type="caution">
    <text evidence="1">The sequence shown here is derived from an EMBL/GenBank/DDBJ whole genome shotgun (WGS) entry which is preliminary data.</text>
</comment>
<evidence type="ECO:0000313" key="2">
    <source>
        <dbReference type="Proteomes" id="UP000541154"/>
    </source>
</evidence>
<dbReference type="EMBL" id="SPNV01000093">
    <property type="protein sequence ID" value="KAF5861682.1"/>
    <property type="molecule type" value="Genomic_DNA"/>
</dbReference>
<dbReference type="AlphaFoldDB" id="A0A8H6A4W5"/>
<organism evidence="1 2">
    <name type="scientific">Petromyces alliaceus</name>
    <name type="common">Aspergillus alliaceus</name>
    <dbReference type="NCBI Taxonomy" id="209559"/>
    <lineage>
        <taxon>Eukaryota</taxon>
        <taxon>Fungi</taxon>
        <taxon>Dikarya</taxon>
        <taxon>Ascomycota</taxon>
        <taxon>Pezizomycotina</taxon>
        <taxon>Eurotiomycetes</taxon>
        <taxon>Eurotiomycetidae</taxon>
        <taxon>Eurotiales</taxon>
        <taxon>Aspergillaceae</taxon>
        <taxon>Aspergillus</taxon>
        <taxon>Aspergillus subgen. Circumdati</taxon>
    </lineage>
</organism>
<protein>
    <submittedName>
        <fullName evidence="1">Uncharacterized protein</fullName>
    </submittedName>
</protein>
<gene>
    <name evidence="1" type="ORF">ETB97_012702</name>
</gene>
<keyword evidence="2" id="KW-1185">Reference proteome</keyword>
<dbReference type="Proteomes" id="UP000541154">
    <property type="component" value="Unassembled WGS sequence"/>
</dbReference>
<name>A0A8H6A4W5_PETAA</name>
<proteinExistence type="predicted"/>
<accession>A0A8H6A4W5</accession>
<sequence>MSHQGGYPTILESIAKRGGKFVGWRARFETMRSSLKLSKDIGETSENFQINTDSWDRCETVWNLDDR</sequence>